<dbReference type="InterPro" id="IPR002060">
    <property type="entry name" value="Squ/phyt_synthse"/>
</dbReference>
<dbReference type="Proteomes" id="UP000279859">
    <property type="component" value="Unassembled WGS sequence"/>
</dbReference>
<dbReference type="EMBL" id="RDSR01000001">
    <property type="protein sequence ID" value="RNE67287.1"/>
    <property type="molecule type" value="Genomic_DNA"/>
</dbReference>
<dbReference type="InterPro" id="IPR044843">
    <property type="entry name" value="Trans_IPPS_bact-type"/>
</dbReference>
<dbReference type="SFLD" id="SFLDG01018">
    <property type="entry name" value="Squalene/Phytoene_Synthase_Lik"/>
    <property type="match status" value="1"/>
</dbReference>
<organism evidence="3 4">
    <name type="scientific">Cryobacterium tepidiphilum</name>
    <dbReference type="NCBI Taxonomy" id="2486026"/>
    <lineage>
        <taxon>Bacteria</taxon>
        <taxon>Bacillati</taxon>
        <taxon>Actinomycetota</taxon>
        <taxon>Actinomycetes</taxon>
        <taxon>Micrococcales</taxon>
        <taxon>Microbacteriaceae</taxon>
        <taxon>Cryobacterium</taxon>
    </lineage>
</organism>
<dbReference type="GO" id="GO:0004311">
    <property type="term" value="F:geranylgeranyl diphosphate synthase activity"/>
    <property type="evidence" value="ECO:0007669"/>
    <property type="project" value="InterPro"/>
</dbReference>
<comment type="caution">
    <text evidence="3">The sequence shown here is derived from an EMBL/GenBank/DDBJ whole genome shotgun (WGS) entry which is preliminary data.</text>
</comment>
<dbReference type="Gene3D" id="1.10.600.10">
    <property type="entry name" value="Farnesyl Diphosphate Synthase"/>
    <property type="match status" value="1"/>
</dbReference>
<sequence>MRRTDAPGSLATYSACAQRSSARVIRQYSTSFSMATRLLHTSVRPHVENIYGLVRVADEIVDGAAAEAGLGVDEQRELLDHLESDTELAIRSGYSTNLVVHAFATTARSAGIGPELTAPFFASMRRDLDPAPLSEEEVRRYIHGSAEVVGLMCLRVFLADCPPADHERARLEGGARRLGSAFQKINFLRDLDTDWTTLGRNYFPGFSAGTLSEDQKLILVADIDADLRAAADVIPALPPGCRKAVAAAHDLFQALNDRIRATPADSLLHQRPSVPAHEKARILIRNVSPASRWTTL</sequence>
<dbReference type="AlphaFoldDB" id="A0A3M8LP16"/>
<dbReference type="GO" id="GO:0051996">
    <property type="term" value="F:squalene synthase [NAD(P)H] activity"/>
    <property type="evidence" value="ECO:0007669"/>
    <property type="project" value="InterPro"/>
</dbReference>
<dbReference type="RefSeq" id="WP_123044319.1">
    <property type="nucleotide sequence ID" value="NZ_RDSR01000001.1"/>
</dbReference>
<evidence type="ECO:0000313" key="3">
    <source>
        <dbReference type="EMBL" id="RNE67287.1"/>
    </source>
</evidence>
<keyword evidence="2" id="KW-0808">Transferase</keyword>
<evidence type="ECO:0000256" key="2">
    <source>
        <dbReference type="ARBA" id="ARBA00022679"/>
    </source>
</evidence>
<dbReference type="OrthoDB" id="9807580at2"/>
<dbReference type="SFLD" id="SFLDG01212">
    <property type="entry name" value="Phytoene_synthase_like"/>
    <property type="match status" value="1"/>
</dbReference>
<dbReference type="PANTHER" id="PTHR31480">
    <property type="entry name" value="BIFUNCTIONAL LYCOPENE CYCLASE/PHYTOENE SYNTHASE"/>
    <property type="match status" value="1"/>
</dbReference>
<dbReference type="UniPathway" id="UPA00799"/>
<dbReference type="SFLD" id="SFLDS00005">
    <property type="entry name" value="Isoprenoid_Synthase_Type_I"/>
    <property type="match status" value="1"/>
</dbReference>
<gene>
    <name evidence="3" type="ORF">EEJ31_00435</name>
</gene>
<keyword evidence="4" id="KW-1185">Reference proteome</keyword>
<dbReference type="InterPro" id="IPR019845">
    <property type="entry name" value="Squalene/phytoene_synthase_CS"/>
</dbReference>
<proteinExistence type="predicted"/>
<evidence type="ECO:0000313" key="4">
    <source>
        <dbReference type="Proteomes" id="UP000279859"/>
    </source>
</evidence>
<reference evidence="3 4" key="1">
    <citation type="submission" date="2018-11" db="EMBL/GenBank/DDBJ databases">
        <title>Cryobacterium sp. nov., isolated from rhizosphere soil of lettuce.</title>
        <authorList>
            <person name="Wang Y."/>
        </authorList>
    </citation>
    <scope>NUCLEOTIDE SEQUENCE [LARGE SCALE GENOMIC DNA]</scope>
    <source>
        <strain evidence="3 4">NEAU-85</strain>
    </source>
</reference>
<accession>A0A3M8LP16</accession>
<comment type="pathway">
    <text evidence="1">Carotenoid biosynthesis; phytoene biosynthesis.</text>
</comment>
<dbReference type="PROSITE" id="PS01045">
    <property type="entry name" value="SQUALEN_PHYTOEN_SYN_2"/>
    <property type="match status" value="1"/>
</dbReference>
<dbReference type="InterPro" id="IPR008949">
    <property type="entry name" value="Isoprenoid_synthase_dom_sf"/>
</dbReference>
<evidence type="ECO:0000256" key="1">
    <source>
        <dbReference type="ARBA" id="ARBA00004684"/>
    </source>
</evidence>
<dbReference type="CDD" id="cd00683">
    <property type="entry name" value="Trans_IPPS_HH"/>
    <property type="match status" value="1"/>
</dbReference>
<dbReference type="GO" id="GO:0016117">
    <property type="term" value="P:carotenoid biosynthetic process"/>
    <property type="evidence" value="ECO:0007669"/>
    <property type="project" value="UniProtKB-ARBA"/>
</dbReference>
<dbReference type="SUPFAM" id="SSF48576">
    <property type="entry name" value="Terpenoid synthases"/>
    <property type="match status" value="1"/>
</dbReference>
<dbReference type="Pfam" id="PF00494">
    <property type="entry name" value="SQS_PSY"/>
    <property type="match status" value="1"/>
</dbReference>
<dbReference type="InterPro" id="IPR033904">
    <property type="entry name" value="Trans_IPPS_HH"/>
</dbReference>
<protein>
    <submittedName>
        <fullName evidence="3">Phytoene/squalene synthase family protein</fullName>
    </submittedName>
</protein>
<name>A0A3M8LP16_9MICO</name>